<reference evidence="2" key="1">
    <citation type="submission" date="2016-06" db="EMBL/GenBank/DDBJ databases">
        <title>Parallel loss of symbiosis genes in relatives of nitrogen-fixing non-legume Parasponia.</title>
        <authorList>
            <person name="Van Velzen R."/>
            <person name="Holmer R."/>
            <person name="Bu F."/>
            <person name="Rutten L."/>
            <person name="Van Zeijl A."/>
            <person name="Liu W."/>
            <person name="Santuari L."/>
            <person name="Cao Q."/>
            <person name="Sharma T."/>
            <person name="Shen D."/>
            <person name="Roswanjaya Y."/>
            <person name="Wardhani T."/>
            <person name="Kalhor M.S."/>
            <person name="Jansen J."/>
            <person name="Van den Hoogen J."/>
            <person name="Gungor B."/>
            <person name="Hartog M."/>
            <person name="Hontelez J."/>
            <person name="Verver J."/>
            <person name="Yang W.-C."/>
            <person name="Schijlen E."/>
            <person name="Repin R."/>
            <person name="Schilthuizen M."/>
            <person name="Schranz E."/>
            <person name="Heidstra R."/>
            <person name="Miyata K."/>
            <person name="Fedorova E."/>
            <person name="Kohlen W."/>
            <person name="Bisseling T."/>
            <person name="Smit S."/>
            <person name="Geurts R."/>
        </authorList>
    </citation>
    <scope>NUCLEOTIDE SEQUENCE [LARGE SCALE GENOMIC DNA]</scope>
    <source>
        <strain evidence="2">cv. WU1-14</strain>
    </source>
</reference>
<evidence type="ECO:0000313" key="1">
    <source>
        <dbReference type="EMBL" id="PON56811.1"/>
    </source>
</evidence>
<keyword evidence="2" id="KW-1185">Reference proteome</keyword>
<dbReference type="PANTHER" id="PTHR33067">
    <property type="entry name" value="RNA-DIRECTED DNA POLYMERASE-RELATED"/>
    <property type="match status" value="1"/>
</dbReference>
<protein>
    <submittedName>
        <fullName evidence="1">Uncharacterized protein</fullName>
    </submittedName>
</protein>
<dbReference type="Proteomes" id="UP000237105">
    <property type="component" value="Unassembled WGS sequence"/>
</dbReference>
<name>A0A2P5C728_PARAD</name>
<dbReference type="AlphaFoldDB" id="A0A2P5C728"/>
<dbReference type="EMBL" id="JXTB01000167">
    <property type="protein sequence ID" value="PON56811.1"/>
    <property type="molecule type" value="Genomic_DNA"/>
</dbReference>
<gene>
    <name evidence="1" type="ORF">PanWU01x14_178540</name>
</gene>
<organism evidence="1 2">
    <name type="scientific">Parasponia andersonii</name>
    <name type="common">Sponia andersonii</name>
    <dbReference type="NCBI Taxonomy" id="3476"/>
    <lineage>
        <taxon>Eukaryota</taxon>
        <taxon>Viridiplantae</taxon>
        <taxon>Streptophyta</taxon>
        <taxon>Embryophyta</taxon>
        <taxon>Tracheophyta</taxon>
        <taxon>Spermatophyta</taxon>
        <taxon>Magnoliopsida</taxon>
        <taxon>eudicotyledons</taxon>
        <taxon>Gunneridae</taxon>
        <taxon>Pentapetalae</taxon>
        <taxon>rosids</taxon>
        <taxon>fabids</taxon>
        <taxon>Rosales</taxon>
        <taxon>Cannabaceae</taxon>
        <taxon>Parasponia</taxon>
    </lineage>
</organism>
<evidence type="ECO:0000313" key="2">
    <source>
        <dbReference type="Proteomes" id="UP000237105"/>
    </source>
</evidence>
<dbReference type="OrthoDB" id="1166370at2759"/>
<comment type="caution">
    <text evidence="1">The sequence shown here is derived from an EMBL/GenBank/DDBJ whole genome shotgun (WGS) entry which is preliminary data.</text>
</comment>
<sequence length="136" mass="15801">MKDDKNLPIILGRSFLATRRTIIDVYKGKLSMRMENQVISFNMFKKVDSSSDINDCYRVNLMKEGTEYNSLKKALLINYKASIVHLVDVEAKKAQENTNVMEAIEHSSNFNPLVEVIEPLLSFFSHHKPYKKDFRK</sequence>
<accession>A0A2P5C728</accession>
<proteinExistence type="predicted"/>